<organism evidence="3 4">
    <name type="scientific">Brassica carinata</name>
    <name type="common">Ethiopian mustard</name>
    <name type="synonym">Abyssinian cabbage</name>
    <dbReference type="NCBI Taxonomy" id="52824"/>
    <lineage>
        <taxon>Eukaryota</taxon>
        <taxon>Viridiplantae</taxon>
        <taxon>Streptophyta</taxon>
        <taxon>Embryophyta</taxon>
        <taxon>Tracheophyta</taxon>
        <taxon>Spermatophyta</taxon>
        <taxon>Magnoliopsida</taxon>
        <taxon>eudicotyledons</taxon>
        <taxon>Gunneridae</taxon>
        <taxon>Pentapetalae</taxon>
        <taxon>rosids</taxon>
        <taxon>malvids</taxon>
        <taxon>Brassicales</taxon>
        <taxon>Brassicaceae</taxon>
        <taxon>Brassiceae</taxon>
        <taxon>Brassica</taxon>
    </lineage>
</organism>
<evidence type="ECO:0000259" key="2">
    <source>
        <dbReference type="PROSITE" id="PS51767"/>
    </source>
</evidence>
<keyword evidence="4" id="KW-1185">Reference proteome</keyword>
<evidence type="ECO:0000313" key="4">
    <source>
        <dbReference type="Proteomes" id="UP000886595"/>
    </source>
</evidence>
<dbReference type="OrthoDB" id="18884at2759"/>
<dbReference type="PROSITE" id="PS51767">
    <property type="entry name" value="PEPTIDASE_A1"/>
    <property type="match status" value="1"/>
</dbReference>
<protein>
    <recommendedName>
        <fullName evidence="2">Peptidase A1 domain-containing protein</fullName>
    </recommendedName>
</protein>
<evidence type="ECO:0000313" key="3">
    <source>
        <dbReference type="EMBL" id="KAG2331521.1"/>
    </source>
</evidence>
<name>A0A8X7WL71_BRACI</name>
<comment type="caution">
    <text evidence="3">The sequence shown here is derived from an EMBL/GenBank/DDBJ whole genome shotgun (WGS) entry which is preliminary data.</text>
</comment>
<proteinExistence type="predicted"/>
<sequence length="295" mass="32239">MEDFLELEEWLEAMDQNSEKKLDDNQHTSRGNIPRMISRRQAEFDRIRTEREEHISQMIRARKQERDIKRKQLREEVLKETDAPPACPAEHTVAPAAAAAPPAVAPAPASGKYVPRFKRQTAEVSGPAAPTPAPSAGESDRWGNHGPPPTDDHWGSNRGGPSQRPDRWVPGSRGIAHLRSLLSSAHGVVADEIIPGFSLSVGDLMVTVLMVIVISVTDAFHLQFQNLSLVLRAGLCGGVCLELRLVNGTPISLGTPLPTVIVASKTGQSFPWIGSRSMQVWLFLPIHPSLNVACN</sequence>
<dbReference type="AlphaFoldDB" id="A0A8X7WL71"/>
<feature type="domain" description="Peptidase A1" evidence="2">
    <location>
        <begin position="247"/>
        <end position="295"/>
    </location>
</feature>
<evidence type="ECO:0000256" key="1">
    <source>
        <dbReference type="SAM" id="MobiDB-lite"/>
    </source>
</evidence>
<feature type="compositionally biased region" description="Basic and acidic residues" evidence="1">
    <location>
        <begin position="17"/>
        <end position="27"/>
    </location>
</feature>
<feature type="region of interest" description="Disordered" evidence="1">
    <location>
        <begin position="120"/>
        <end position="170"/>
    </location>
</feature>
<dbReference type="Proteomes" id="UP000886595">
    <property type="component" value="Unassembled WGS sequence"/>
</dbReference>
<gene>
    <name evidence="3" type="ORF">Bca52824_002701</name>
</gene>
<dbReference type="EMBL" id="JAAMPC010000001">
    <property type="protein sequence ID" value="KAG2331521.1"/>
    <property type="molecule type" value="Genomic_DNA"/>
</dbReference>
<accession>A0A8X7WL71</accession>
<reference evidence="3 4" key="1">
    <citation type="submission" date="2020-02" db="EMBL/GenBank/DDBJ databases">
        <authorList>
            <person name="Ma Q."/>
            <person name="Huang Y."/>
            <person name="Song X."/>
            <person name="Pei D."/>
        </authorList>
    </citation>
    <scope>NUCLEOTIDE SEQUENCE [LARGE SCALE GENOMIC DNA]</scope>
    <source>
        <strain evidence="3">Sxm20200214</strain>
        <tissue evidence="3">Leaf</tissue>
    </source>
</reference>
<dbReference type="InterPro" id="IPR033121">
    <property type="entry name" value="PEPTIDASE_A1"/>
</dbReference>
<feature type="region of interest" description="Disordered" evidence="1">
    <location>
        <begin position="16"/>
        <end position="39"/>
    </location>
</feature>